<dbReference type="InterPro" id="IPR024079">
    <property type="entry name" value="MetalloPept_cat_dom_sf"/>
</dbReference>
<evidence type="ECO:0000313" key="3">
    <source>
        <dbReference type="EMBL" id="NVO58268.1"/>
    </source>
</evidence>
<comment type="caution">
    <text evidence="3">The sequence shown here is derived from an EMBL/GenBank/DDBJ whole genome shotgun (WGS) entry which is preliminary data.</text>
</comment>
<accession>A0ABX2PVQ3</accession>
<feature type="compositionally biased region" description="Basic residues" evidence="1">
    <location>
        <begin position="292"/>
        <end position="308"/>
    </location>
</feature>
<feature type="region of interest" description="Disordered" evidence="1">
    <location>
        <begin position="242"/>
        <end position="315"/>
    </location>
</feature>
<dbReference type="Pfam" id="PF13699">
    <property type="entry name" value="eCIS_core"/>
    <property type="match status" value="1"/>
</dbReference>
<dbReference type="EMBL" id="JABXWT010000021">
    <property type="protein sequence ID" value="NVO58268.1"/>
    <property type="molecule type" value="Genomic_DNA"/>
</dbReference>
<evidence type="ECO:0000313" key="4">
    <source>
        <dbReference type="Proteomes" id="UP000630805"/>
    </source>
</evidence>
<dbReference type="SUPFAM" id="SSF55486">
    <property type="entry name" value="Metalloproteases ('zincins'), catalytic domain"/>
    <property type="match status" value="1"/>
</dbReference>
<dbReference type="Gene3D" id="3.40.390.10">
    <property type="entry name" value="Collagenase (Catalytic Domain)"/>
    <property type="match status" value="1"/>
</dbReference>
<feature type="compositionally biased region" description="Basic and acidic residues" evidence="1">
    <location>
        <begin position="259"/>
        <end position="277"/>
    </location>
</feature>
<protein>
    <submittedName>
        <fullName evidence="3">DUF4157 domain-containing protein</fullName>
    </submittedName>
</protein>
<reference evidence="3 4" key="1">
    <citation type="submission" date="2020-06" db="EMBL/GenBank/DDBJ databases">
        <authorList>
            <person name="Cao W.R."/>
        </authorList>
    </citation>
    <scope>NUCLEOTIDE SEQUENCE [LARGE SCALE GENOMIC DNA]</scope>
    <source>
        <strain evidence="3 4">B1Z28</strain>
    </source>
</reference>
<feature type="domain" description="eCIS core" evidence="2">
    <location>
        <begin position="21"/>
        <end position="96"/>
    </location>
</feature>
<proteinExistence type="predicted"/>
<organism evidence="3 4">
    <name type="scientific">Ruegeria haliotis</name>
    <dbReference type="NCBI Taxonomy" id="2747601"/>
    <lineage>
        <taxon>Bacteria</taxon>
        <taxon>Pseudomonadati</taxon>
        <taxon>Pseudomonadota</taxon>
        <taxon>Alphaproteobacteria</taxon>
        <taxon>Rhodobacterales</taxon>
        <taxon>Roseobacteraceae</taxon>
        <taxon>Ruegeria</taxon>
    </lineage>
</organism>
<name>A0ABX2PVQ3_9RHOB</name>
<dbReference type="InterPro" id="IPR025295">
    <property type="entry name" value="eCIS_core_dom"/>
</dbReference>
<sequence>MIDRTTAHQIAAAGSREGAALDPASRSRFEPLFGHSLADVRLHQGSDAQDLARGINARAFTRGSDIFFGAGQYEPHSASGRHLLAHEIAHTLQEGGPAGVLRRMEEGEGEPSVEKIGRDATHALVKASATKRTNLSDRGERQIDEPVHGPFFPGDVILVQIMVDTVENGAVVGRSGVPEPFHWELPADLEDTGNERWSTRLFRVVTDPKSLEGTKNVTATFHADHLEAPLTFTFRIAPGAEAENAVSDARKDARKKRNDLKSQQKLEREAPDADRSALRKAHAGQRKERRTDRRKSMRAARGRRKAARKIAEAERARPAIGEGAGTLCGPAQQTDIEMALVSARERAAAAIAAMDLSKPPDAAEMAVLTRTFNVDAGAAGSPEVTALRRHIKDVLSVAHNGIWTSDFGHFSCDPEDCDSDAGAYIGILTRGSVVHVCPLWIKGSISFPVTSTTGDARAYALLHEFVHQSGITTSSTDAENYLSEGTWASRSTDRLRVMADAYAAYGWLQGGG</sequence>
<keyword evidence="4" id="KW-1185">Reference proteome</keyword>
<dbReference type="Proteomes" id="UP000630805">
    <property type="component" value="Unassembled WGS sequence"/>
</dbReference>
<gene>
    <name evidence="3" type="ORF">HW561_21000</name>
</gene>
<evidence type="ECO:0000259" key="2">
    <source>
        <dbReference type="Pfam" id="PF13699"/>
    </source>
</evidence>
<evidence type="ECO:0000256" key="1">
    <source>
        <dbReference type="SAM" id="MobiDB-lite"/>
    </source>
</evidence>